<keyword evidence="2" id="KW-1133">Transmembrane helix</keyword>
<dbReference type="Proteomes" id="UP000030745">
    <property type="component" value="Unassembled WGS sequence"/>
</dbReference>
<feature type="transmembrane region" description="Helical" evidence="2">
    <location>
        <begin position="337"/>
        <end position="358"/>
    </location>
</feature>
<dbReference type="OMA" id="YCWSSYS"/>
<evidence type="ECO:0000256" key="1">
    <source>
        <dbReference type="SAM" id="MobiDB-lite"/>
    </source>
</evidence>
<dbReference type="EMBL" id="KK583257">
    <property type="protein sequence ID" value="KDO23207.1"/>
    <property type="molecule type" value="Genomic_DNA"/>
</dbReference>
<keyword evidence="2" id="KW-0472">Membrane</keyword>
<feature type="compositionally biased region" description="Basic and acidic residues" evidence="1">
    <location>
        <begin position="429"/>
        <end position="438"/>
    </location>
</feature>
<dbReference type="GeneID" id="24132151"/>
<feature type="transmembrane region" description="Helical" evidence="2">
    <location>
        <begin position="271"/>
        <end position="290"/>
    </location>
</feature>
<dbReference type="AlphaFoldDB" id="A0A067C8V2"/>
<feature type="compositionally biased region" description="Basic residues" evidence="1">
    <location>
        <begin position="1"/>
        <end position="13"/>
    </location>
</feature>
<proteinExistence type="predicted"/>
<reference evidence="3 4" key="1">
    <citation type="journal article" date="2013" name="PLoS Genet.">
        <title>Distinctive expansion of potential virulence genes in the genome of the oomycete fish pathogen Saprolegnia parasitica.</title>
        <authorList>
            <person name="Jiang R.H."/>
            <person name="de Bruijn I."/>
            <person name="Haas B.J."/>
            <person name="Belmonte R."/>
            <person name="Lobach L."/>
            <person name="Christie J."/>
            <person name="van den Ackerveken G."/>
            <person name="Bottin A."/>
            <person name="Bulone V."/>
            <person name="Diaz-Moreno S.M."/>
            <person name="Dumas B."/>
            <person name="Fan L."/>
            <person name="Gaulin E."/>
            <person name="Govers F."/>
            <person name="Grenville-Briggs L.J."/>
            <person name="Horner N.R."/>
            <person name="Levin J.Z."/>
            <person name="Mammella M."/>
            <person name="Meijer H.J."/>
            <person name="Morris P."/>
            <person name="Nusbaum C."/>
            <person name="Oome S."/>
            <person name="Phillips A.J."/>
            <person name="van Rooyen D."/>
            <person name="Rzeszutek E."/>
            <person name="Saraiva M."/>
            <person name="Secombes C.J."/>
            <person name="Seidl M.F."/>
            <person name="Snel B."/>
            <person name="Stassen J.H."/>
            <person name="Sykes S."/>
            <person name="Tripathy S."/>
            <person name="van den Berg H."/>
            <person name="Vega-Arreguin J.C."/>
            <person name="Wawra S."/>
            <person name="Young S.K."/>
            <person name="Zeng Q."/>
            <person name="Dieguez-Uribeondo J."/>
            <person name="Russ C."/>
            <person name="Tyler B.M."/>
            <person name="van West P."/>
        </authorList>
    </citation>
    <scope>NUCLEOTIDE SEQUENCE [LARGE SCALE GENOMIC DNA]</scope>
    <source>
        <strain evidence="3 4">CBS 223.65</strain>
    </source>
</reference>
<accession>A0A067C8V2</accession>
<feature type="transmembrane region" description="Helical" evidence="2">
    <location>
        <begin position="223"/>
        <end position="242"/>
    </location>
</feature>
<feature type="transmembrane region" description="Helical" evidence="2">
    <location>
        <begin position="391"/>
        <end position="412"/>
    </location>
</feature>
<feature type="transmembrane region" description="Helical" evidence="2">
    <location>
        <begin position="296"/>
        <end position="317"/>
    </location>
</feature>
<feature type="region of interest" description="Disordered" evidence="1">
    <location>
        <begin position="417"/>
        <end position="438"/>
    </location>
</feature>
<dbReference type="OrthoDB" id="75002at2759"/>
<sequence>MAPPAAKKRRPTGRRPEKAGNETPPPPSGSAEMGYEIGRGRTDVVGHWRDLTSDAKCDLMGLDDAEIAAAMHLVVQQYPQLDATLPSSVDAATTEMVQAMFLHALETCDGKLILEHVSIETLGVLFALEGKLLYAVVGKDMHRKCSIAALYLVWTSSWPYLGMGAYLLVLFSNLGPCTWLRNTSCEYLDAFFLQGPDPLHAEWYFNSYLTALLLLYTSHDAHFTVYIILAIVLALPFGVSALQHSYADGVDDHSALEKITAALSFFNKLILVYYCWSSYSSLLMVAALFFDTAALSLASISFLGVAVVVELAGRGLLRIVPTAYVEAYTSWKARSQWHALGAGLVPVAVAGIVLYGTWDWTSMFGGFLRLVTVLALSQVVPAGHLATLAQLAFLAIALPLQLLQVVLLWLGIKPAAASGAPDETTPNDASKDAETTEH</sequence>
<protein>
    <submittedName>
        <fullName evidence="3">Uncharacterized protein</fullName>
    </submittedName>
</protein>
<feature type="region of interest" description="Disordered" evidence="1">
    <location>
        <begin position="1"/>
        <end position="34"/>
    </location>
</feature>
<evidence type="ECO:0000313" key="3">
    <source>
        <dbReference type="EMBL" id="KDO23207.1"/>
    </source>
</evidence>
<dbReference type="KEGG" id="spar:SPRG_10015"/>
<gene>
    <name evidence="3" type="ORF">SPRG_10015</name>
</gene>
<keyword evidence="2" id="KW-0812">Transmembrane</keyword>
<dbReference type="RefSeq" id="XP_012206158.1">
    <property type="nucleotide sequence ID" value="XM_012350768.1"/>
</dbReference>
<organism evidence="3 4">
    <name type="scientific">Saprolegnia parasitica (strain CBS 223.65)</name>
    <dbReference type="NCBI Taxonomy" id="695850"/>
    <lineage>
        <taxon>Eukaryota</taxon>
        <taxon>Sar</taxon>
        <taxon>Stramenopiles</taxon>
        <taxon>Oomycota</taxon>
        <taxon>Saprolegniomycetes</taxon>
        <taxon>Saprolegniales</taxon>
        <taxon>Saprolegniaceae</taxon>
        <taxon>Saprolegnia</taxon>
    </lineage>
</organism>
<evidence type="ECO:0000256" key="2">
    <source>
        <dbReference type="SAM" id="Phobius"/>
    </source>
</evidence>
<evidence type="ECO:0000313" key="4">
    <source>
        <dbReference type="Proteomes" id="UP000030745"/>
    </source>
</evidence>
<feature type="transmembrane region" description="Helical" evidence="2">
    <location>
        <begin position="149"/>
        <end position="171"/>
    </location>
</feature>
<keyword evidence="4" id="KW-1185">Reference proteome</keyword>
<name>A0A067C8V2_SAPPC</name>
<dbReference type="VEuPathDB" id="FungiDB:SPRG_10015"/>